<keyword evidence="11" id="KW-0808">Transferase</keyword>
<keyword evidence="3" id="KW-0597">Phosphoprotein</keyword>
<dbReference type="GO" id="GO:0005952">
    <property type="term" value="C:cAMP-dependent protein kinase complex"/>
    <property type="evidence" value="ECO:0007669"/>
    <property type="project" value="InterPro"/>
</dbReference>
<protein>
    <recommendedName>
        <fullName evidence="2 8">cAMP-dependent protein kinase regulatory subunit</fullName>
    </recommendedName>
</protein>
<evidence type="ECO:0000313" key="12">
    <source>
        <dbReference type="Proteomes" id="UP000077266"/>
    </source>
</evidence>
<dbReference type="InterPro" id="IPR014710">
    <property type="entry name" value="RmlC-like_jellyroll"/>
</dbReference>
<evidence type="ECO:0000313" key="11">
    <source>
        <dbReference type="EMBL" id="KZW04443.1"/>
    </source>
</evidence>
<dbReference type="GO" id="GO:0005829">
    <property type="term" value="C:cytosol"/>
    <property type="evidence" value="ECO:0007669"/>
    <property type="project" value="TreeGrafter"/>
</dbReference>
<dbReference type="PROSITE" id="PS50042">
    <property type="entry name" value="CNMP_BINDING_3"/>
    <property type="match status" value="2"/>
</dbReference>
<feature type="binding site" evidence="9">
    <location>
        <position position="281"/>
    </location>
    <ligand>
        <name>3',5'-cyclic AMP</name>
        <dbReference type="ChEBI" id="CHEBI:58165"/>
        <label>1</label>
    </ligand>
</feature>
<dbReference type="Pfam" id="PF00027">
    <property type="entry name" value="cNMP_binding"/>
    <property type="match status" value="2"/>
</dbReference>
<dbReference type="InParanoid" id="A0A165R3C1"/>
<evidence type="ECO:0000259" key="10">
    <source>
        <dbReference type="PROSITE" id="PS50042"/>
    </source>
</evidence>
<dbReference type="SUPFAM" id="SSF51206">
    <property type="entry name" value="cAMP-binding domain-like"/>
    <property type="match status" value="2"/>
</dbReference>
<name>A0A165R3C1_EXIGL</name>
<sequence>MSTFDTLLDDLRRDFLRVQPKDSLQYCARWFQDRLEEQRTRIRDALVQTTLPPELPAHFFIDQSSSNYPSFSSSTRSSAPTVHSPFGTLNVPGNARLPQGPTISFNFDGQSPFNPASSAPEFSPTDFLAPPQSALGRRTSVSAESIEVTEHSDTVIPFEPKTPEQTARIKAAITNNFIFRELNEEQELRVIGAMSETRVAPNEVVIKQGDDGDYFYVVESGLFYVYVRPTDSPALPAPFNQANGTGAQPPASWNWTAADSVLHPLHGKKVTEVKDGDYFGELALMYNQVRAATVMCIEPATLWKIDRVTFRTIVLGSRHRIRETYKKFLAEVPLLSALNHEDRGKIADALQPREYADGEAVVVEGEKGESMFFIESGEAVATKRMPNEQGEVTEIIVGRHKTGDYFGELSLLHVKPRAATVRAIVRTDPVLQPKLKVAVLGVAAFTRLLGSLRDIMERNARNYSGMRQG</sequence>
<evidence type="ECO:0000256" key="5">
    <source>
        <dbReference type="ARBA" id="ARBA00022737"/>
    </source>
</evidence>
<dbReference type="OrthoDB" id="417078at2759"/>
<dbReference type="STRING" id="1314781.A0A165R3C1"/>
<accession>A0A165R3C1</accession>
<keyword evidence="11" id="KW-0418">Kinase</keyword>
<dbReference type="Gene3D" id="2.60.120.10">
    <property type="entry name" value="Jelly Rolls"/>
    <property type="match status" value="2"/>
</dbReference>
<dbReference type="GO" id="GO:0016301">
    <property type="term" value="F:kinase activity"/>
    <property type="evidence" value="ECO:0007669"/>
    <property type="project" value="UniProtKB-KW"/>
</dbReference>
<dbReference type="PANTHER" id="PTHR11635">
    <property type="entry name" value="CAMP-DEPENDENT PROTEIN KINASE REGULATORY CHAIN"/>
    <property type="match status" value="1"/>
</dbReference>
<dbReference type="Proteomes" id="UP000077266">
    <property type="component" value="Unassembled WGS sequence"/>
</dbReference>
<evidence type="ECO:0000256" key="6">
    <source>
        <dbReference type="ARBA" id="ARBA00022741"/>
    </source>
</evidence>
<dbReference type="SMART" id="SM00100">
    <property type="entry name" value="cNMP"/>
    <property type="match status" value="2"/>
</dbReference>
<feature type="binding site" evidence="9">
    <location>
        <position position="408"/>
    </location>
    <ligand>
        <name>3',5'-cyclic AMP</name>
        <dbReference type="ChEBI" id="CHEBI:58165"/>
        <label>2</label>
    </ligand>
</feature>
<comment type="similarity">
    <text evidence="1 8">Belongs to the cAMP-dependent kinase regulatory chain family.</text>
</comment>
<reference evidence="11 12" key="1">
    <citation type="journal article" date="2016" name="Mol. Biol. Evol.">
        <title>Comparative Genomics of Early-Diverging Mushroom-Forming Fungi Provides Insights into the Origins of Lignocellulose Decay Capabilities.</title>
        <authorList>
            <person name="Nagy L.G."/>
            <person name="Riley R."/>
            <person name="Tritt A."/>
            <person name="Adam C."/>
            <person name="Daum C."/>
            <person name="Floudas D."/>
            <person name="Sun H."/>
            <person name="Yadav J.S."/>
            <person name="Pangilinan J."/>
            <person name="Larsson K.H."/>
            <person name="Matsuura K."/>
            <person name="Barry K."/>
            <person name="Labutti K."/>
            <person name="Kuo R."/>
            <person name="Ohm R.A."/>
            <person name="Bhattacharya S.S."/>
            <person name="Shirouzu T."/>
            <person name="Yoshinaga Y."/>
            <person name="Martin F.M."/>
            <person name="Grigoriev I.V."/>
            <person name="Hibbett D.S."/>
        </authorList>
    </citation>
    <scope>NUCLEOTIDE SEQUENCE [LARGE SCALE GENOMIC DNA]</scope>
    <source>
        <strain evidence="11 12">HHB12029</strain>
    </source>
</reference>
<dbReference type="InterPro" id="IPR000595">
    <property type="entry name" value="cNMP-bd_dom"/>
</dbReference>
<evidence type="ECO:0000256" key="4">
    <source>
        <dbReference type="ARBA" id="ARBA00022566"/>
    </source>
</evidence>
<evidence type="ECO:0000256" key="2">
    <source>
        <dbReference type="ARBA" id="ARBA00020355"/>
    </source>
</evidence>
<dbReference type="GO" id="GO:0004862">
    <property type="term" value="F:cAMP-dependent protein kinase inhibitor activity"/>
    <property type="evidence" value="ECO:0007669"/>
    <property type="project" value="TreeGrafter"/>
</dbReference>
<feature type="binding site" evidence="9">
    <location>
        <position position="290"/>
    </location>
    <ligand>
        <name>3',5'-cyclic AMP</name>
        <dbReference type="ChEBI" id="CHEBI:58165"/>
        <label>1</label>
    </ligand>
</feature>
<keyword evidence="7 8" id="KW-0114">cAMP</keyword>
<feature type="domain" description="Cyclic nucleotide-binding" evidence="10">
    <location>
        <begin position="178"/>
        <end position="331"/>
    </location>
</feature>
<dbReference type="PIRSF" id="PIRSF000548">
    <property type="entry name" value="PK_regulatory"/>
    <property type="match status" value="1"/>
</dbReference>
<dbReference type="InterPro" id="IPR018490">
    <property type="entry name" value="cNMP-bd_dom_sf"/>
</dbReference>
<gene>
    <name evidence="11" type="ORF">EXIGLDRAFT_636018</name>
</gene>
<keyword evidence="4 8" id="KW-0116">cAMP-binding</keyword>
<dbReference type="InterPro" id="IPR003117">
    <property type="entry name" value="cAMP_dep_PK_reg_su_I/II_a/b"/>
</dbReference>
<organism evidence="11 12">
    <name type="scientific">Exidia glandulosa HHB12029</name>
    <dbReference type="NCBI Taxonomy" id="1314781"/>
    <lineage>
        <taxon>Eukaryota</taxon>
        <taxon>Fungi</taxon>
        <taxon>Dikarya</taxon>
        <taxon>Basidiomycota</taxon>
        <taxon>Agaricomycotina</taxon>
        <taxon>Agaricomycetes</taxon>
        <taxon>Auriculariales</taxon>
        <taxon>Exidiaceae</taxon>
        <taxon>Exidia</taxon>
    </lineage>
</organism>
<evidence type="ECO:0000256" key="1">
    <source>
        <dbReference type="ARBA" id="ARBA00005753"/>
    </source>
</evidence>
<evidence type="ECO:0000256" key="3">
    <source>
        <dbReference type="ARBA" id="ARBA00022553"/>
    </source>
</evidence>
<dbReference type="Pfam" id="PF02197">
    <property type="entry name" value="RIIa"/>
    <property type="match status" value="1"/>
</dbReference>
<dbReference type="AlphaFoldDB" id="A0A165R3C1"/>
<dbReference type="EMBL" id="KV425882">
    <property type="protein sequence ID" value="KZW04443.1"/>
    <property type="molecule type" value="Genomic_DNA"/>
</dbReference>
<dbReference type="InterPro" id="IPR012198">
    <property type="entry name" value="cAMP_dep_PK_reg_su"/>
</dbReference>
<keyword evidence="5" id="KW-0677">Repeat</keyword>
<evidence type="ECO:0000256" key="8">
    <source>
        <dbReference type="PIRNR" id="PIRNR000548"/>
    </source>
</evidence>
<dbReference type="FunCoup" id="A0A165R3C1">
    <property type="interactions" value="345"/>
</dbReference>
<dbReference type="InterPro" id="IPR018488">
    <property type="entry name" value="cNMP-bd_CS"/>
</dbReference>
<dbReference type="PROSITE" id="PS00888">
    <property type="entry name" value="CNMP_BINDING_1"/>
    <property type="match status" value="2"/>
</dbReference>
<feature type="domain" description="Cyclic nucleotide-binding" evidence="10">
    <location>
        <begin position="334"/>
        <end position="466"/>
    </location>
</feature>
<dbReference type="InterPro" id="IPR050503">
    <property type="entry name" value="cAMP-dep_PK_reg_su-like"/>
</dbReference>
<evidence type="ECO:0000256" key="9">
    <source>
        <dbReference type="PIRSR" id="PIRSR000548-1"/>
    </source>
</evidence>
<dbReference type="CDD" id="cd00038">
    <property type="entry name" value="CAP_ED"/>
    <property type="match status" value="2"/>
</dbReference>
<comment type="subunit">
    <text evidence="8">Tetramer, composed of 2 regulatory (R) and 2 catalytic (C) subunits. In the presence of cAMP it dissociates into 2 active monomeric C subunits and an R dimer.</text>
</comment>
<evidence type="ECO:0000256" key="7">
    <source>
        <dbReference type="ARBA" id="ARBA00023149"/>
    </source>
</evidence>
<proteinExistence type="inferred from homology"/>
<dbReference type="GO" id="GO:0030552">
    <property type="term" value="F:cAMP binding"/>
    <property type="evidence" value="ECO:0007669"/>
    <property type="project" value="UniProtKB-KW"/>
</dbReference>
<dbReference type="GO" id="GO:0034236">
    <property type="term" value="F:protein kinase A catalytic subunit binding"/>
    <property type="evidence" value="ECO:0007669"/>
    <property type="project" value="TreeGrafter"/>
</dbReference>
<dbReference type="CDD" id="cd12098">
    <property type="entry name" value="DD_R_ScPKA-like"/>
    <property type="match status" value="1"/>
</dbReference>
<dbReference type="PROSITE" id="PS00889">
    <property type="entry name" value="CNMP_BINDING_2"/>
    <property type="match status" value="2"/>
</dbReference>
<keyword evidence="6 8" id="KW-0547">Nucleotide-binding</keyword>
<feature type="binding site" evidence="9">
    <location>
        <position position="417"/>
    </location>
    <ligand>
        <name>3',5'-cyclic AMP</name>
        <dbReference type="ChEBI" id="CHEBI:58165"/>
        <label>2</label>
    </ligand>
</feature>
<dbReference type="GO" id="GO:0005634">
    <property type="term" value="C:nucleus"/>
    <property type="evidence" value="ECO:0007669"/>
    <property type="project" value="TreeGrafter"/>
</dbReference>
<dbReference type="PANTHER" id="PTHR11635:SF152">
    <property type="entry name" value="CAMP-DEPENDENT PROTEIN KINASE TYPE I REGULATORY SUBUNIT-RELATED"/>
    <property type="match status" value="1"/>
</dbReference>
<dbReference type="SMART" id="SM00394">
    <property type="entry name" value="RIIa"/>
    <property type="match status" value="1"/>
</dbReference>
<dbReference type="PRINTS" id="PR00103">
    <property type="entry name" value="CAMPKINASE"/>
</dbReference>
<keyword evidence="12" id="KW-1185">Reference proteome</keyword>